<feature type="transmembrane region" description="Helical" evidence="1">
    <location>
        <begin position="14"/>
        <end position="38"/>
    </location>
</feature>
<dbReference type="EMBL" id="MFKF01000113">
    <property type="protein sequence ID" value="OGG54074.1"/>
    <property type="molecule type" value="Genomic_DNA"/>
</dbReference>
<evidence type="ECO:0008006" key="4">
    <source>
        <dbReference type="Google" id="ProtNLM"/>
    </source>
</evidence>
<dbReference type="InterPro" id="IPR011138">
    <property type="entry name" value="Cytochrome_b-558"/>
</dbReference>
<dbReference type="Gene3D" id="1.20.1300.10">
    <property type="entry name" value="Fumarate reductase/succinate dehydrogenase, transmembrane subunit"/>
    <property type="match status" value="1"/>
</dbReference>
<sequence>MVSKWLSSLIGRKVVTALTGLILYGFLIGHLAGNTLLFRRDGGQAFNAYSEFLSHHPLLIPAELSLLTVFILHIYLAVSVALANRRARPVGYEVRSRAVGGRTWASSTMIYSGLLVLAFVVIHVKTFKYGDRGSGALYDLVSATFHKTGYLAWYVFAMAVLGFHLFHAFQSAFQTLGFTSQRLKRAGIFLSLALALGFGLIPIYVGILM</sequence>
<feature type="transmembrane region" description="Helical" evidence="1">
    <location>
        <begin position="150"/>
        <end position="166"/>
    </location>
</feature>
<dbReference type="NCBIfam" id="TIGR02046">
    <property type="entry name" value="sdhC_b558_fam"/>
    <property type="match status" value="1"/>
</dbReference>
<dbReference type="SUPFAM" id="SSF81343">
    <property type="entry name" value="Fumarate reductase respiratory complex transmembrane subunits"/>
    <property type="match status" value="1"/>
</dbReference>
<dbReference type="InterPro" id="IPR034804">
    <property type="entry name" value="SQR/QFR_C/D"/>
</dbReference>
<proteinExistence type="predicted"/>
<gene>
    <name evidence="2" type="ORF">A3F84_17540</name>
</gene>
<feature type="transmembrane region" description="Helical" evidence="1">
    <location>
        <begin position="187"/>
        <end position="207"/>
    </location>
</feature>
<feature type="transmembrane region" description="Helical" evidence="1">
    <location>
        <begin position="104"/>
        <end position="124"/>
    </location>
</feature>
<organism evidence="2 3">
    <name type="scientific">Handelsmanbacteria sp. (strain RIFCSPLOWO2_12_FULL_64_10)</name>
    <dbReference type="NCBI Taxonomy" id="1817868"/>
    <lineage>
        <taxon>Bacteria</taxon>
        <taxon>Candidatus Handelsmaniibacteriota</taxon>
    </lineage>
</organism>
<dbReference type="GO" id="GO:0016020">
    <property type="term" value="C:membrane"/>
    <property type="evidence" value="ECO:0007669"/>
    <property type="project" value="InterPro"/>
</dbReference>
<dbReference type="CDD" id="cd03498">
    <property type="entry name" value="SQR_TypeB_2_TM"/>
    <property type="match status" value="1"/>
</dbReference>
<evidence type="ECO:0000256" key="1">
    <source>
        <dbReference type="SAM" id="Phobius"/>
    </source>
</evidence>
<keyword evidence="1" id="KW-0472">Membrane</keyword>
<comment type="caution">
    <text evidence="2">The sequence shown here is derived from an EMBL/GenBank/DDBJ whole genome shotgun (WGS) entry which is preliminary data.</text>
</comment>
<evidence type="ECO:0000313" key="2">
    <source>
        <dbReference type="EMBL" id="OGG54074.1"/>
    </source>
</evidence>
<reference evidence="2 3" key="1">
    <citation type="journal article" date="2016" name="Nat. Commun.">
        <title>Thousands of microbial genomes shed light on interconnected biogeochemical processes in an aquifer system.</title>
        <authorList>
            <person name="Anantharaman K."/>
            <person name="Brown C.T."/>
            <person name="Hug L.A."/>
            <person name="Sharon I."/>
            <person name="Castelle C.J."/>
            <person name="Probst A.J."/>
            <person name="Thomas B.C."/>
            <person name="Singh A."/>
            <person name="Wilkins M.J."/>
            <person name="Karaoz U."/>
            <person name="Brodie E.L."/>
            <person name="Williams K.H."/>
            <person name="Hubbard S.S."/>
            <person name="Banfield J.F."/>
        </authorList>
    </citation>
    <scope>NUCLEOTIDE SEQUENCE [LARGE SCALE GENOMIC DNA]</scope>
    <source>
        <strain evidence="3">RIFCSPLOWO2_12_FULL_64_10</strain>
    </source>
</reference>
<protein>
    <recommendedName>
        <fullName evidence="4">Succinate dehydrogenase</fullName>
    </recommendedName>
</protein>
<accession>A0A1F6CY24</accession>
<dbReference type="AlphaFoldDB" id="A0A1F6CY24"/>
<dbReference type="Proteomes" id="UP000178606">
    <property type="component" value="Unassembled WGS sequence"/>
</dbReference>
<name>A0A1F6CY24_HANXR</name>
<keyword evidence="1" id="KW-1133">Transmembrane helix</keyword>
<keyword evidence="1" id="KW-0812">Transmembrane</keyword>
<evidence type="ECO:0000313" key="3">
    <source>
        <dbReference type="Proteomes" id="UP000178606"/>
    </source>
</evidence>
<feature type="transmembrane region" description="Helical" evidence="1">
    <location>
        <begin position="58"/>
        <end position="83"/>
    </location>
</feature>